<evidence type="ECO:0000313" key="2">
    <source>
        <dbReference type="EMBL" id="EPS59302.1"/>
    </source>
</evidence>
<dbReference type="InterPro" id="IPR008587">
    <property type="entry name" value="FPP_plant"/>
</dbReference>
<proteinExistence type="predicted"/>
<comment type="caution">
    <text evidence="2">The sequence shown here is derived from an EMBL/GenBank/DDBJ whole genome shotgun (WGS) entry which is preliminary data.</text>
</comment>
<organism evidence="2 3">
    <name type="scientific">Genlisea aurea</name>
    <dbReference type="NCBI Taxonomy" id="192259"/>
    <lineage>
        <taxon>Eukaryota</taxon>
        <taxon>Viridiplantae</taxon>
        <taxon>Streptophyta</taxon>
        <taxon>Embryophyta</taxon>
        <taxon>Tracheophyta</taxon>
        <taxon>Spermatophyta</taxon>
        <taxon>Magnoliopsida</taxon>
        <taxon>eudicotyledons</taxon>
        <taxon>Gunneridae</taxon>
        <taxon>Pentapetalae</taxon>
        <taxon>asterids</taxon>
        <taxon>lamiids</taxon>
        <taxon>Lamiales</taxon>
        <taxon>Lentibulariaceae</taxon>
        <taxon>Genlisea</taxon>
    </lineage>
</organism>
<protein>
    <submittedName>
        <fullName evidence="2">Uncharacterized protein</fullName>
    </submittedName>
</protein>
<name>S8DIM5_9LAMI</name>
<sequence>MVQDQEIAAASEKLAECQETIINLGKQLNSAITAPPEPPSEVSSNPTAIISRRSSLIHKILVEDTAGGDKKESGNNNLKPDQTNRSSSHPDDHHHIVPHKANGNRSGILLKLFGRNKKGTTENNTLKLLEAVLKSKR</sequence>
<reference evidence="2 3" key="1">
    <citation type="journal article" date="2013" name="BMC Genomics">
        <title>The miniature genome of a carnivorous plant Genlisea aurea contains a low number of genes and short non-coding sequences.</title>
        <authorList>
            <person name="Leushkin E.V."/>
            <person name="Sutormin R.A."/>
            <person name="Nabieva E.R."/>
            <person name="Penin A.A."/>
            <person name="Kondrashov A.S."/>
            <person name="Logacheva M.D."/>
        </authorList>
    </citation>
    <scope>NUCLEOTIDE SEQUENCE [LARGE SCALE GENOMIC DNA]</scope>
</reference>
<accession>S8DIM5</accession>
<feature type="compositionally biased region" description="Polar residues" evidence="1">
    <location>
        <begin position="74"/>
        <end position="87"/>
    </location>
</feature>
<dbReference type="EMBL" id="AUSU01008473">
    <property type="protein sequence ID" value="EPS59302.1"/>
    <property type="molecule type" value="Genomic_DNA"/>
</dbReference>
<evidence type="ECO:0000256" key="1">
    <source>
        <dbReference type="SAM" id="MobiDB-lite"/>
    </source>
</evidence>
<keyword evidence="3" id="KW-1185">Reference proteome</keyword>
<dbReference type="AlphaFoldDB" id="S8DIM5"/>
<dbReference type="Pfam" id="PF05911">
    <property type="entry name" value="FPP"/>
    <property type="match status" value="1"/>
</dbReference>
<gene>
    <name evidence="2" type="ORF">M569_15507</name>
</gene>
<dbReference type="Proteomes" id="UP000015453">
    <property type="component" value="Unassembled WGS sequence"/>
</dbReference>
<dbReference type="OrthoDB" id="1917992at2759"/>
<evidence type="ECO:0000313" key="3">
    <source>
        <dbReference type="Proteomes" id="UP000015453"/>
    </source>
</evidence>
<feature type="region of interest" description="Disordered" evidence="1">
    <location>
        <begin position="63"/>
        <end position="105"/>
    </location>
</feature>